<gene>
    <name evidence="2" type="ORF">SAMN05216192_102149</name>
</gene>
<dbReference type="EMBL" id="FNDX01000002">
    <property type="protein sequence ID" value="SDH95895.1"/>
    <property type="molecule type" value="Genomic_DNA"/>
</dbReference>
<protein>
    <submittedName>
        <fullName evidence="2">RNA polymerase sigma factor, sigma-70 family</fullName>
    </submittedName>
</protein>
<evidence type="ECO:0000259" key="1">
    <source>
        <dbReference type="Pfam" id="PF04542"/>
    </source>
</evidence>
<keyword evidence="3" id="KW-1185">Reference proteome</keyword>
<name>A0A1G8GNC0_9BACL</name>
<dbReference type="SUPFAM" id="SSF88946">
    <property type="entry name" value="Sigma2 domain of RNA polymerase sigma factors"/>
    <property type="match status" value="1"/>
</dbReference>
<dbReference type="InterPro" id="IPR013325">
    <property type="entry name" value="RNA_pol_sigma_r2"/>
</dbReference>
<dbReference type="GO" id="GO:0006352">
    <property type="term" value="P:DNA-templated transcription initiation"/>
    <property type="evidence" value="ECO:0007669"/>
    <property type="project" value="InterPro"/>
</dbReference>
<dbReference type="RefSeq" id="WP_090711844.1">
    <property type="nucleotide sequence ID" value="NZ_FNDX01000002.1"/>
</dbReference>
<dbReference type="AlphaFoldDB" id="A0A1G8GNC0"/>
<dbReference type="InterPro" id="IPR050813">
    <property type="entry name" value="Sigma-70_Factor"/>
</dbReference>
<dbReference type="PANTHER" id="PTHR30376:SF3">
    <property type="entry name" value="RNA POLYMERASE SIGMA FACTOR RPOH"/>
    <property type="match status" value="1"/>
</dbReference>
<sequence length="248" mass="28726">MNDFPKPLSEVEEKELLNAMSEGDLVSRKLLIEHNLRLVNHIVKKFDNDTQDFEDLISIGVQGLIKAIDTFEINRGVKLATYAARCIENEILIYLRSKKEYDSELSESSTQHEIQKFISNNNLTIKIYNTTNEVLSFNHINKIIISINEIMKKVTTKLNFQLCIVKSNDNYLTIQLDSIIKDPYLYELNIFTIVFLMNDNDEFSYEIIYNFESKVVSDIILLQTYITEAIIENIENRNSNSISLSPPI</sequence>
<dbReference type="Gene3D" id="1.20.120.1810">
    <property type="match status" value="1"/>
</dbReference>
<dbReference type="OrthoDB" id="9809557at2"/>
<reference evidence="3" key="1">
    <citation type="submission" date="2016-10" db="EMBL/GenBank/DDBJ databases">
        <authorList>
            <person name="Varghese N."/>
            <person name="Submissions S."/>
        </authorList>
    </citation>
    <scope>NUCLEOTIDE SEQUENCE [LARGE SCALE GENOMIC DNA]</scope>
    <source>
        <strain evidence="3">CGMCC 1.11012</strain>
    </source>
</reference>
<accession>A0A1G8GNC0</accession>
<feature type="domain" description="RNA polymerase sigma-70 region 2" evidence="1">
    <location>
        <begin position="31"/>
        <end position="99"/>
    </location>
</feature>
<dbReference type="InterPro" id="IPR014284">
    <property type="entry name" value="RNA_pol_sigma-70_dom"/>
</dbReference>
<dbReference type="Pfam" id="PF04542">
    <property type="entry name" value="Sigma70_r2"/>
    <property type="match status" value="1"/>
</dbReference>
<dbReference type="InterPro" id="IPR007627">
    <property type="entry name" value="RNA_pol_sigma70_r2"/>
</dbReference>
<evidence type="ECO:0000313" key="3">
    <source>
        <dbReference type="Proteomes" id="UP000199050"/>
    </source>
</evidence>
<evidence type="ECO:0000313" key="2">
    <source>
        <dbReference type="EMBL" id="SDH95895.1"/>
    </source>
</evidence>
<dbReference type="NCBIfam" id="TIGR02937">
    <property type="entry name" value="sigma70-ECF"/>
    <property type="match status" value="1"/>
</dbReference>
<dbReference type="STRING" id="1174501.SAMN05216192_102149"/>
<proteinExistence type="predicted"/>
<organism evidence="2 3">
    <name type="scientific">Paenibacillus typhae</name>
    <dbReference type="NCBI Taxonomy" id="1174501"/>
    <lineage>
        <taxon>Bacteria</taxon>
        <taxon>Bacillati</taxon>
        <taxon>Bacillota</taxon>
        <taxon>Bacilli</taxon>
        <taxon>Bacillales</taxon>
        <taxon>Paenibacillaceae</taxon>
        <taxon>Paenibacillus</taxon>
    </lineage>
</organism>
<dbReference type="GO" id="GO:0003700">
    <property type="term" value="F:DNA-binding transcription factor activity"/>
    <property type="evidence" value="ECO:0007669"/>
    <property type="project" value="InterPro"/>
</dbReference>
<dbReference type="PANTHER" id="PTHR30376">
    <property type="entry name" value="SIGMA FACTOR RPOH HEAT SHOCK RELATED"/>
    <property type="match status" value="1"/>
</dbReference>
<dbReference type="Proteomes" id="UP000199050">
    <property type="component" value="Unassembled WGS sequence"/>
</dbReference>